<evidence type="ECO:0000256" key="44">
    <source>
        <dbReference type="PROSITE-ProRule" id="PRU00221"/>
    </source>
</evidence>
<dbReference type="PANTHER" id="PTHR13720:SF24">
    <property type="entry name" value="WD REPEAT-CONTAINING PROTEIN 90"/>
    <property type="match status" value="1"/>
</dbReference>
<evidence type="ECO:0000256" key="36">
    <source>
        <dbReference type="ARBA" id="ARBA00047358"/>
    </source>
</evidence>
<comment type="catalytic activity">
    <reaction evidence="38">
        <text>GTP + H2O = GDP + phosphate + H(+)</text>
        <dbReference type="Rhea" id="RHEA:19669"/>
        <dbReference type="ChEBI" id="CHEBI:15377"/>
        <dbReference type="ChEBI" id="CHEBI:15378"/>
        <dbReference type="ChEBI" id="CHEBI:37565"/>
        <dbReference type="ChEBI" id="CHEBI:43474"/>
        <dbReference type="ChEBI" id="CHEBI:58189"/>
    </reaction>
    <physiologicalReaction direction="left-to-right" evidence="38">
        <dbReference type="Rhea" id="RHEA:19670"/>
    </physiologicalReaction>
</comment>
<comment type="subcellular location">
    <subcellularLocation>
        <location evidence="6">Cytoplasm</location>
        <location evidence="6">Cytoskeleton</location>
    </subcellularLocation>
    <subcellularLocation>
        <location evidence="4">Membrane</location>
        <topology evidence="4">Multi-pass membrane protein</topology>
    </subcellularLocation>
    <subcellularLocation>
        <location evidence="5">Mitochondrion outer membrane</location>
        <topology evidence="5">Single-pass type IV membrane protein</topology>
    </subcellularLocation>
    <subcellularLocation>
        <location evidence="3">Nucleus</location>
    </subcellularLocation>
</comment>
<feature type="repeat" description="WD" evidence="44">
    <location>
        <begin position="1578"/>
        <end position="1608"/>
    </location>
</feature>
<dbReference type="Pfam" id="PF01694">
    <property type="entry name" value="Rhomboid"/>
    <property type="match status" value="1"/>
</dbReference>
<dbReference type="SUPFAM" id="SSF47473">
    <property type="entry name" value="EF-hand"/>
    <property type="match status" value="2"/>
</dbReference>
<feature type="region of interest" description="Disordered" evidence="47">
    <location>
        <begin position="1"/>
        <end position="77"/>
    </location>
</feature>
<evidence type="ECO:0000256" key="40">
    <source>
        <dbReference type="ARBA" id="ARBA00069177"/>
    </source>
</evidence>
<evidence type="ECO:0000256" key="29">
    <source>
        <dbReference type="ARBA" id="ARBA00023134"/>
    </source>
</evidence>
<dbReference type="FunFam" id="3.40.50.300:FF:000170">
    <property type="entry name" value="Mitochondrial Rho GTPase"/>
    <property type="match status" value="1"/>
</dbReference>
<dbReference type="InterPro" id="IPR041312">
    <property type="entry name" value="CHIP_TPR_N"/>
</dbReference>
<keyword evidence="26" id="KW-0106">Calcium</keyword>
<feature type="coiled-coil region" evidence="46">
    <location>
        <begin position="3349"/>
        <end position="3376"/>
    </location>
</feature>
<dbReference type="FunFam" id="1.10.238.10:FF:000279">
    <property type="entry name" value="Rhomboid, veinlet-like 3 (Drosophila)"/>
    <property type="match status" value="1"/>
</dbReference>
<protein>
    <recommendedName>
        <fullName evidence="34">E3 ubiquitin-protein ligase CHIP</fullName>
        <ecNumber evidence="10">2.3.2.27</ecNumber>
        <ecNumber evidence="11">3.4.21.105</ecNumber>
    </recommendedName>
    <alternativeName>
        <fullName evidence="41">Carboxy terminus of Hsp70-interacting protein</fullName>
    </alternativeName>
    <alternativeName>
        <fullName evidence="35">RING-type E3 ubiquitin transferase CHIP</fullName>
    </alternativeName>
    <alternativeName>
        <fullName evidence="43">Rhomboid-like protein 1</fullName>
    </alternativeName>
    <alternativeName>
        <fullName evidence="40">Rhomboid-related protein 1</fullName>
    </alternativeName>
    <alternativeName>
        <fullName evidence="42">STIP1 homology and U box-containing protein 1</fullName>
    </alternativeName>
</protein>
<dbReference type="GO" id="GO:0009893">
    <property type="term" value="P:positive regulation of metabolic process"/>
    <property type="evidence" value="ECO:0007669"/>
    <property type="project" value="UniProtKB-ARBA"/>
</dbReference>
<evidence type="ECO:0000256" key="1">
    <source>
        <dbReference type="ARBA" id="ARBA00000156"/>
    </source>
</evidence>
<comment type="catalytic activity">
    <reaction evidence="37">
        <text>ATP + H2O = ADP + phosphate + H(+)</text>
        <dbReference type="Rhea" id="RHEA:13065"/>
        <dbReference type="ChEBI" id="CHEBI:15377"/>
        <dbReference type="ChEBI" id="CHEBI:15378"/>
        <dbReference type="ChEBI" id="CHEBI:30616"/>
        <dbReference type="ChEBI" id="CHEBI:43474"/>
        <dbReference type="ChEBI" id="CHEBI:456216"/>
    </reaction>
    <physiologicalReaction direction="left-to-right" evidence="37">
        <dbReference type="Rhea" id="RHEA:13066"/>
    </physiologicalReaction>
</comment>
<feature type="domain" description="EF-hand" evidence="49">
    <location>
        <begin position="2226"/>
        <end position="2261"/>
    </location>
</feature>
<dbReference type="GO" id="GO:0006281">
    <property type="term" value="P:DNA repair"/>
    <property type="evidence" value="ECO:0007669"/>
    <property type="project" value="UniProtKB-KW"/>
</dbReference>
<feature type="domain" description="Miro" evidence="50">
    <location>
        <begin position="1891"/>
        <end position="2090"/>
    </location>
</feature>
<dbReference type="InterPro" id="IPR013567">
    <property type="entry name" value="EF_hand_assoc_2"/>
</dbReference>
<dbReference type="SMART" id="SM00504">
    <property type="entry name" value="Ubox"/>
    <property type="match status" value="1"/>
</dbReference>
<feature type="repeat" description="TPR" evidence="45">
    <location>
        <begin position="3343"/>
        <end position="3376"/>
    </location>
</feature>
<dbReference type="InterPro" id="IPR050630">
    <property type="entry name" value="WD_repeat_EMAP"/>
</dbReference>
<sequence length="3609" mass="395435">MRVLRRTTSAEAGSASCSAMAGGSGARPSRCRLVSRPGSPGSEVPPASLTIRRAEARPASGGEGARRAAQDRCSGGVPSPAAWQHPFLNVFRHFRVDEWKRSSKEGDVAVVTDKVLKSTVYRIRGSVSASNYIQLPRTSTQSLGLTGRYLYVLFRPLPTKHFVIHLDVSTEDGQVIRVSFSNLFKEFKSSATWLQFPFVFETKTPRRDLAGVAPPNARWTCLQLDLRDILMFYLSRHYGHLKSIRLCASLLVRNLYTSDVCFDPAVTVTEARRAKLPVNPVPREMAFPVPKGESWHDHYIHVWFPSDGSKAPYEQVEKRRSPPQAGHMSRCLPHPEVFGKPLRSSRSPVAQISSPILPCKVPSVPRLLPDVSLTYKHLEVSSVAASSIPGQHPSAWGDTTDAHAVGGGRHVLADKSSGVPMALEDFGSCKLFLPDPVLRLKGVIGFGGHSTQWALWTKDGMAIVYPCHAVIVVLQIDTRQQRFFLGHTDKVSALALDGNDTLLASAQVQPPSMVRLWDFQTGGCLSLFRSPLHTICSLSFSSSGALLCGVGKDRHGRTVVVAWGTDQVGLGGEVAVLAKVHTDFDIQTFRIAFFDETRMASCGRGSVRLWRLRGGALRSCAVDLGEYCALELTDLAFAHALDGPWTPLDGILFVCSHSGHILEIDHQRMAVQHIRRLLPTQSPGVPLTEKQNFSLGSGIAISSLSVSSATCAVGSEDGYLRLWPLDFSSVLLEAEHDGPVSSVSFSPDGLRVLSTTTSGHLGFLDVSSREYTVLARSHMAPVLALSTEQNRGQMATVSLDHTLYDFSSSEETPCAVAFHPTLPNFFCGFSSGAVRSFSLENSGVLVEHTRHRGAITSLVITPDGRFLFSSCSQGSLVQYNCAVSRCCVLPNMVCQDGRPNPNILAVSGDSCRLAFVGPSKCMVTVMESASLDQLLHVDISTLNLASNHLDWAVAICFSPGDSGHLLVSTSSNKVVVLDAVSGHTIRKFSSVRSRACSSLALSEDARLLLAATGRTITVWDYPTQVNPSCQVYIGHSEPVRVVAFTPDQQQVLSVGDAIFLWDLEDLASGASGLPRQQVPIPSQSSPPPLSIHDRPLEGSAAQAPIPPVLVEREASGAGDGSRETAKGSWAPAVVHHSQTSEWNLRRVKTGLPTRPDSYRHFTARYKASIRVKSISFPPVGREQLRLKIVVGYNGNGRANMVWRPNTGFFAYTCGRLVVVEDLHSGTQRHWVGHPQEISTLALSQDGQVLASASCCGSTAARCQIRIWDVPKGVCQHLLSHHDTAVQALAFSSDDEFLVTLGDYADLTLALWSMATYELLSSTRLPEPVHGIAFNPWDANELICVHREPVPEELGASELTSLCYGASPLLYCGSSSGQVCVWDTGTGRCFLAWEADEGEIGVLLCSGSRLVSGSNTRRLRLWAVGVVPELRHKGSSARSSSVFMERELTLDGAVVSASFDSGMDMGVVGTTAGTLWYISWTEGTSTRLISGHRSKVNEVVFSPSESHCATCGEDGSVRVWSLASMELVIQFQVLNQSCLCLAWTPPSCGRPEQQQVVAGYSDGTLRVFSISRTAMELKMHPHRTALTAIAFSTDGQTILSGDKDGLVAISRPCTGMTFRVLNDHRGAPISAIQSTSKEYGDLGVEGVDLWLAASGDQRVSIWASDWLQDRCELLEWLSFPAPATSEVRAPKAYGWGLGPAQFNTTHYFSQTLGLLPPSLAAFCPWDRAILVCVGLGAHEEVVFYSLRQKQVVQKTPLPFFAMSLSLSPGAQLMVVGFAECMLRLLDCVSGTAQDFEGHDDSVHLCRFTPSGRLLFTAAHNEILPLSCPPEKLIGSKATGCTTCSVTSTHVVAPTRSSATSWFCAGGTGSLGEGGIKDRKGGFGVLLRAATMRRDVRILLLGEAQVGKTSLILSLVGEEFPEEVPARAEEITIPADVTPEKVPTHIVDYSEAEQTEEELQEEIHKANVVCVVYDVSEEATIEKIRTKWIPLVNGRTATGPRLPIILVGNKSDLRPGSTMEAVLPIMSQFPEIETCVEVSGESGKAHVKTLQQLSYIRLRSLLDSVPTLVQCSAKHLRNISELFYYAQKAVLHPTAPLYDPEAKQLRPACAEALTRIFRLSDQDLDHALSDGELNAFQKSCFGHPLAPQALDDVKRVVSKNVAGGVQDNRLTLEGFLFLNTLFIQRGRHETTWTILRRFGYSDSLELTPDYLSPPLHVPSGCSTELNHRGYQFVQRVFEKHDQDHDGALSPTELQDLFSVFSVAPWGPELSHTVPTQAGRLLLHGYLCQWTLVTYLDVQQCLAHLGYLGYPTLCDQDSQAQAITVTREKRLDQEKGQTQRSVLMCKVLGARGVGKSAFLQAFLGHSLREARELPEGPPKYTINTVRVSGQEKYLILCEVSADSLLDTSLDTTCDVACLMFDSSDPKTFRHYMDGQTPCLFISSKADLPEGVASPGLSPAEFCRRHRLPAPASFSCLGPAQPDIAVFTQLATMATFPHLVHTELHPPSFWLRGMLVAVGTAVAAILSFSLYRVLVGDESTQDVRRVGRRVRVQEQVERAGRGGAERSAEQPLPASADPSPRPGSMDRSSLLQLIQEQQLDPENTGFIGAETFAGLVHSHELPLDPTKLDMLVALAQSNERGQVCYQELVDLISSKRSSSFKRAIANGQRALPRDGMLDEPGLGVYKRFVRYVAYEILPCEVDRRWYFYRHRSCPPPVFMASVTLAQIIVFLCYGARLNKWVLQTYHPEYMKSPLVYHPGHRARAWRFLTYMFMHVGLEQLGFNALLQLMIGVPLEMVHGVLRISLLYLAGVLAGSLTVSITDMRAPVVGGSGGVYALCSAHLANVVMNWAGMRCPYKLLRMVLALVCMSSEVGRAVWLRFSPPLPASGPQPSFMAHLAGAVVGVSMGLTILRSYEERLRDQCGWWVVLLAYGTFLLFAIFWNVFAYDLLGWSVLPVPLKLCTWHEVMALLLLARTGQIPYRRQGPSCKRPSTSGSGQVQQSFIVLQGLPVSSLFSLPSKDKPTAEPGSLGLGPVKGSEVRALSKETCWAPAFEEAPPHDCKKGRAVQPRTRSFLYSSHCRSFRVKVSRACFSAINGRRQFFPIPREDPRGRFDQPASLPPSLSLYSAVLPAVQTLPDSRVRPHDELGQQSRPLPRSRVVGRRAGLERRGGGALVRIVRIGPGYCGAGPVESAAMASSRFVNWLSSREAPPLLTCPHVSPAPHRKFRWRIADRAELIAARAVAGRGAQAVPRGAMKGKEEKEGGARLGTGGGSPDKSPSAQELKEQGNRLFVGRKYQEAAACYGRAITRNPLVAVYYTNRALCYLKMQQPEQALADCRRALELDGQSVKAHFFLGQCQLEMESYDEAIANLQRAYSLAKEQRLNFGDDIPSALRIAKKKRWNSIEERRIHQESELHSYLTRLIAAERERELEECQRNHEGDEDDGHVRAQQACIEAKHDKYMADMDELFSQVDEKRKKRDIPDYLCGKISFELMREPCITPSGITYDRKDIEEHLQRVGHFDPVTRSPLTQEQLIPNLAMKEVIDAFISENGWLVSLGLPPSVLLMGSELLPFSAYPLLGHEPPLSPFWAGKWCNAPPALLLQSPARSAACGDN</sequence>
<dbReference type="FunFam" id="2.130.10.10:FF:001103">
    <property type="entry name" value="WD repeat domain 90"/>
    <property type="match status" value="1"/>
</dbReference>
<keyword evidence="23" id="KW-0378">Hydrolase</keyword>
<feature type="transmembrane region" description="Helical" evidence="48">
    <location>
        <begin position="2796"/>
        <end position="2816"/>
    </location>
</feature>
<keyword evidence="19" id="KW-0547">Nucleotide-binding</keyword>
<dbReference type="SUPFAM" id="SSF69322">
    <property type="entry name" value="Tricorn protease domain 2"/>
    <property type="match status" value="1"/>
</dbReference>
<dbReference type="GO" id="GO:0005814">
    <property type="term" value="C:centriole"/>
    <property type="evidence" value="ECO:0007669"/>
    <property type="project" value="TreeGrafter"/>
</dbReference>
<dbReference type="EC" id="2.3.2.27" evidence="10"/>
<gene>
    <name evidence="52" type="ORF">U0070_005341</name>
</gene>
<comment type="catalytic activity">
    <reaction evidence="2">
        <text>S-ubiquitinyl-[E2 ubiquitin-conjugating enzyme]-L-cysteine + [acceptor protein]-L-lysine = [E2 ubiquitin-conjugating enzyme]-L-cysteine + N(6)-ubiquitinyl-[acceptor protein]-L-lysine.</text>
        <dbReference type="EC" id="2.3.2.27"/>
    </reaction>
</comment>
<dbReference type="EMBL" id="JBBHLL010000713">
    <property type="protein sequence ID" value="KAK7798269.1"/>
    <property type="molecule type" value="Genomic_DNA"/>
</dbReference>
<feature type="transmembrane region" description="Helical" evidence="48">
    <location>
        <begin position="2713"/>
        <end position="2732"/>
    </location>
</feature>
<dbReference type="FunFam" id="2.130.10.10:FF:001417">
    <property type="entry name" value="WD repeat domain 90"/>
    <property type="match status" value="1"/>
</dbReference>
<keyword evidence="28" id="KW-0496">Mitochondrion</keyword>
<feature type="non-terminal residue" evidence="52">
    <location>
        <position position="3609"/>
    </location>
</feature>
<evidence type="ECO:0000256" key="39">
    <source>
        <dbReference type="ARBA" id="ARBA00057065"/>
    </source>
</evidence>
<evidence type="ECO:0000256" key="26">
    <source>
        <dbReference type="ARBA" id="ARBA00022837"/>
    </source>
</evidence>
<dbReference type="Pfam" id="PF04564">
    <property type="entry name" value="U-box"/>
    <property type="match status" value="1"/>
</dbReference>
<dbReference type="Pfam" id="PF08355">
    <property type="entry name" value="EF_assoc_1"/>
    <property type="match status" value="1"/>
</dbReference>
<dbReference type="SMART" id="SM00175">
    <property type="entry name" value="RAB"/>
    <property type="match status" value="1"/>
</dbReference>
<evidence type="ECO:0000256" key="25">
    <source>
        <dbReference type="ARBA" id="ARBA00022825"/>
    </source>
</evidence>
<keyword evidence="25" id="KW-0720">Serine protease</keyword>
<evidence type="ECO:0000256" key="33">
    <source>
        <dbReference type="ARBA" id="ARBA00023242"/>
    </source>
</evidence>
<keyword evidence="21" id="KW-0833">Ubl conjugation pathway</keyword>
<dbReference type="SUPFAM" id="SSF57850">
    <property type="entry name" value="RING/U-box"/>
    <property type="match status" value="1"/>
</dbReference>
<dbReference type="Gene3D" id="1.25.40.10">
    <property type="entry name" value="Tetratricopeptide repeat domain"/>
    <property type="match status" value="1"/>
</dbReference>
<dbReference type="InterPro" id="IPR027417">
    <property type="entry name" value="P-loop_NTPase"/>
</dbReference>
<feature type="transmembrane region" description="Helical" evidence="48">
    <location>
        <begin position="2505"/>
        <end position="2531"/>
    </location>
</feature>
<evidence type="ECO:0000256" key="30">
    <source>
        <dbReference type="ARBA" id="ARBA00023136"/>
    </source>
</evidence>
<evidence type="ECO:0000313" key="52">
    <source>
        <dbReference type="EMBL" id="KAK7798269.1"/>
    </source>
</evidence>
<dbReference type="CDD" id="cd01892">
    <property type="entry name" value="Miro2"/>
    <property type="match status" value="1"/>
</dbReference>
<comment type="caution">
    <text evidence="52">The sequence shown here is derived from an EMBL/GenBank/DDBJ whole genome shotgun (WGS) entry which is preliminary data.</text>
</comment>
<keyword evidence="15" id="KW-0808">Transferase</keyword>
<evidence type="ECO:0000256" key="14">
    <source>
        <dbReference type="ARBA" id="ARBA00022670"/>
    </source>
</evidence>
<dbReference type="InterPro" id="IPR003613">
    <property type="entry name" value="Ubox_domain"/>
</dbReference>
<dbReference type="SMART" id="SM00174">
    <property type="entry name" value="RHO"/>
    <property type="match status" value="1"/>
</dbReference>
<dbReference type="Pfam" id="PF18391">
    <property type="entry name" value="CHIP_TPR_N"/>
    <property type="match status" value="1"/>
</dbReference>
<dbReference type="PROSITE" id="PS51423">
    <property type="entry name" value="MIRO"/>
    <property type="match status" value="2"/>
</dbReference>
<dbReference type="EC" id="3.4.21.105" evidence="11"/>
<comment type="catalytic activity">
    <reaction evidence="1">
        <text>Cleaves type-1 transmembrane domains using a catalytic dyad composed of serine and histidine that are contributed by different transmembrane domains.</text>
        <dbReference type="EC" id="3.4.21.105"/>
    </reaction>
</comment>
<evidence type="ECO:0000256" key="16">
    <source>
        <dbReference type="ARBA" id="ARBA00022692"/>
    </source>
</evidence>
<evidence type="ECO:0000256" key="10">
    <source>
        <dbReference type="ARBA" id="ARBA00012483"/>
    </source>
</evidence>
<dbReference type="SMART" id="SM00320">
    <property type="entry name" value="WD40"/>
    <property type="match status" value="19"/>
</dbReference>
<dbReference type="GO" id="GO:0016567">
    <property type="term" value="P:protein ubiquitination"/>
    <property type="evidence" value="ECO:0007669"/>
    <property type="project" value="InterPro"/>
</dbReference>
<feature type="transmembrane region" description="Helical" evidence="48">
    <location>
        <begin position="2763"/>
        <end position="2784"/>
    </location>
</feature>
<dbReference type="InterPro" id="IPR035952">
    <property type="entry name" value="Rhomboid-like_sf"/>
</dbReference>
<keyword evidence="12" id="KW-0963">Cytoplasm</keyword>
<reference evidence="52 53" key="1">
    <citation type="journal article" date="2023" name="bioRxiv">
        <title>Conserved and derived expression patterns and positive selection on dental genes reveal complex evolutionary context of ever-growing rodent molars.</title>
        <authorList>
            <person name="Calamari Z.T."/>
            <person name="Song A."/>
            <person name="Cohen E."/>
            <person name="Akter M."/>
            <person name="Roy R.D."/>
            <person name="Hallikas O."/>
            <person name="Christensen M.M."/>
            <person name="Li P."/>
            <person name="Marangoni P."/>
            <person name="Jernvall J."/>
            <person name="Klein O.D."/>
        </authorList>
    </citation>
    <scope>NUCLEOTIDE SEQUENCE [LARGE SCALE GENOMIC DNA]</scope>
    <source>
        <strain evidence="52">V071</strain>
    </source>
</reference>
<keyword evidence="14" id="KW-0645">Protease</keyword>
<dbReference type="Pfam" id="PF00400">
    <property type="entry name" value="WD40"/>
    <property type="match status" value="2"/>
</dbReference>
<dbReference type="InterPro" id="IPR013083">
    <property type="entry name" value="Znf_RING/FYVE/PHD"/>
</dbReference>
<dbReference type="SUPFAM" id="SSF48452">
    <property type="entry name" value="TPR-like"/>
    <property type="match status" value="1"/>
</dbReference>
<comment type="pathway">
    <text evidence="7">Protein modification; protein ubiquitination.</text>
</comment>
<dbReference type="Gene3D" id="3.40.50.300">
    <property type="entry name" value="P-loop containing nucleotide triphosphate hydrolases"/>
    <property type="match status" value="2"/>
</dbReference>
<accession>A0AAW0H904</accession>
<dbReference type="InterPro" id="IPR018247">
    <property type="entry name" value="EF_Hand_1_Ca_BS"/>
</dbReference>
<feature type="repeat" description="WD" evidence="44">
    <location>
        <begin position="1488"/>
        <end position="1529"/>
    </location>
</feature>
<dbReference type="Pfam" id="PF23342">
    <property type="entry name" value="WDR90_beta-prop_4th"/>
    <property type="match status" value="2"/>
</dbReference>
<evidence type="ECO:0000256" key="2">
    <source>
        <dbReference type="ARBA" id="ARBA00000900"/>
    </source>
</evidence>
<evidence type="ECO:0000256" key="32">
    <source>
        <dbReference type="ARBA" id="ARBA00023212"/>
    </source>
</evidence>
<dbReference type="PRINTS" id="PR00449">
    <property type="entry name" value="RASTRNSFRMNG"/>
</dbReference>
<feature type="compositionally biased region" description="Basic and acidic residues" evidence="47">
    <location>
        <begin position="2550"/>
        <end position="2564"/>
    </location>
</feature>
<evidence type="ECO:0000256" key="18">
    <source>
        <dbReference type="ARBA" id="ARBA00022737"/>
    </source>
</evidence>
<dbReference type="GO" id="GO:0005741">
    <property type="term" value="C:mitochondrial outer membrane"/>
    <property type="evidence" value="ECO:0007669"/>
    <property type="project" value="UniProtKB-SubCell"/>
</dbReference>
<evidence type="ECO:0000256" key="35">
    <source>
        <dbReference type="ARBA" id="ARBA00044543"/>
    </source>
</evidence>
<dbReference type="PROSITE" id="PS50082">
    <property type="entry name" value="WD_REPEATS_2"/>
    <property type="match status" value="2"/>
</dbReference>
<dbReference type="GO" id="GO:0034643">
    <property type="term" value="P:establishment of mitochondrion localization, microtubule-mediated"/>
    <property type="evidence" value="ECO:0007669"/>
    <property type="project" value="UniProtKB-ARBA"/>
</dbReference>
<dbReference type="PROSITE" id="PS00018">
    <property type="entry name" value="EF_HAND_1"/>
    <property type="match status" value="1"/>
</dbReference>
<dbReference type="GO" id="GO:0061630">
    <property type="term" value="F:ubiquitin protein ligase activity"/>
    <property type="evidence" value="ECO:0007669"/>
    <property type="project" value="UniProtKB-EC"/>
</dbReference>
<dbReference type="CDD" id="cd16654">
    <property type="entry name" value="RING-Ubox_CHIP"/>
    <property type="match status" value="1"/>
</dbReference>
<dbReference type="SUPFAM" id="SSF144091">
    <property type="entry name" value="Rhomboid-like"/>
    <property type="match status" value="1"/>
</dbReference>
<feature type="transmembrane region" description="Helical" evidence="48">
    <location>
        <begin position="2888"/>
        <end position="2907"/>
    </location>
</feature>
<dbReference type="FunFam" id="1.20.1540.10:FF:000006">
    <property type="entry name" value="rhomboid-related protein 1 isoform X1"/>
    <property type="match status" value="1"/>
</dbReference>
<dbReference type="GO" id="GO:0005509">
    <property type="term" value="F:calcium ion binding"/>
    <property type="evidence" value="ECO:0007669"/>
    <property type="project" value="InterPro"/>
</dbReference>
<dbReference type="CDD" id="cd01893">
    <property type="entry name" value="Miro1"/>
    <property type="match status" value="1"/>
</dbReference>
<evidence type="ECO:0000256" key="42">
    <source>
        <dbReference type="ARBA" id="ARBA00083170"/>
    </source>
</evidence>
<comment type="function">
    <text evidence="39">May be involved in regulated intramembrane proteolysis and the subsequent release of functional polypeptides from their membrane anchors.</text>
</comment>
<evidence type="ECO:0000313" key="53">
    <source>
        <dbReference type="Proteomes" id="UP001488838"/>
    </source>
</evidence>
<comment type="similarity">
    <text evidence="9">Belongs to the peptidase S54 family.</text>
</comment>
<dbReference type="InterPro" id="IPR019734">
    <property type="entry name" value="TPR_rpt"/>
</dbReference>
<keyword evidence="27 48" id="KW-1133">Transmembrane helix</keyword>
<dbReference type="FunFam" id="1.10.238.10:FF:000021">
    <property type="entry name" value="Mitochondrial Rho GTPase"/>
    <property type="match status" value="1"/>
</dbReference>
<dbReference type="GO" id="GO:0003924">
    <property type="term" value="F:GTPase activity"/>
    <property type="evidence" value="ECO:0007669"/>
    <property type="project" value="InterPro"/>
</dbReference>
<dbReference type="PROSITE" id="PS51419">
    <property type="entry name" value="RAB"/>
    <property type="match status" value="1"/>
</dbReference>
<dbReference type="GO" id="GO:0004252">
    <property type="term" value="F:serine-type endopeptidase activity"/>
    <property type="evidence" value="ECO:0007669"/>
    <property type="project" value="InterPro"/>
</dbReference>
<dbReference type="InterPro" id="IPR001806">
    <property type="entry name" value="Small_GTPase"/>
</dbReference>
<feature type="domain" description="Miro" evidence="50">
    <location>
        <begin position="2337"/>
        <end position="2492"/>
    </location>
</feature>
<evidence type="ECO:0000256" key="31">
    <source>
        <dbReference type="ARBA" id="ARBA00023204"/>
    </source>
</evidence>
<keyword evidence="20" id="KW-0227">DNA damage</keyword>
<dbReference type="InterPro" id="IPR001680">
    <property type="entry name" value="WD40_rpt"/>
</dbReference>
<evidence type="ECO:0000256" key="8">
    <source>
        <dbReference type="ARBA" id="ARBA00007981"/>
    </source>
</evidence>
<dbReference type="InterPro" id="IPR045202">
    <property type="entry name" value="CHIP_RING-Ubox"/>
</dbReference>
<dbReference type="PROSITE" id="PS50005">
    <property type="entry name" value="TPR"/>
    <property type="match status" value="2"/>
</dbReference>
<dbReference type="Pfam" id="PF08356">
    <property type="entry name" value="EF_assoc_2"/>
    <property type="match status" value="1"/>
</dbReference>
<feature type="transmembrane region" description="Helical" evidence="48">
    <location>
        <begin position="2854"/>
        <end position="2876"/>
    </location>
</feature>
<keyword evidence="18" id="KW-0677">Repeat</keyword>
<evidence type="ECO:0000256" key="7">
    <source>
        <dbReference type="ARBA" id="ARBA00004906"/>
    </source>
</evidence>
<evidence type="ECO:0000256" key="34">
    <source>
        <dbReference type="ARBA" id="ARBA00044534"/>
    </source>
</evidence>
<keyword evidence="32" id="KW-0206">Cytoskeleton</keyword>
<dbReference type="SUPFAM" id="SSF52540">
    <property type="entry name" value="P-loop containing nucleoside triphosphate hydrolases"/>
    <property type="match status" value="2"/>
</dbReference>
<dbReference type="InterPro" id="IPR055441">
    <property type="entry name" value="Beta-prop_WDR90_POC16_2nd"/>
</dbReference>
<dbReference type="Pfam" id="PF05018">
    <property type="entry name" value="CFA20_dom"/>
    <property type="match status" value="1"/>
</dbReference>
<evidence type="ECO:0000259" key="51">
    <source>
        <dbReference type="PROSITE" id="PS51698"/>
    </source>
</evidence>
<dbReference type="InterPro" id="IPR020860">
    <property type="entry name" value="MIRO_dom"/>
</dbReference>
<keyword evidence="17" id="KW-0479">Metal-binding</keyword>
<evidence type="ECO:0000256" key="43">
    <source>
        <dbReference type="ARBA" id="ARBA00083324"/>
    </source>
</evidence>
<dbReference type="Proteomes" id="UP001488838">
    <property type="component" value="Unassembled WGS sequence"/>
</dbReference>
<dbReference type="FunFam" id="1.10.238.10:FF:000011">
    <property type="entry name" value="Mitochondrial Rho GTPase"/>
    <property type="match status" value="1"/>
</dbReference>
<dbReference type="InterPro" id="IPR055440">
    <property type="entry name" value="Beta-prop_WDR90_4th"/>
</dbReference>
<dbReference type="GO" id="GO:0005525">
    <property type="term" value="F:GTP binding"/>
    <property type="evidence" value="ECO:0007669"/>
    <property type="project" value="UniProtKB-KW"/>
</dbReference>
<feature type="compositionally biased region" description="Low complexity" evidence="47">
    <location>
        <begin position="1074"/>
        <end position="1083"/>
    </location>
</feature>
<feature type="compositionally biased region" description="Basic and acidic residues" evidence="47">
    <location>
        <begin position="1113"/>
        <end position="1125"/>
    </location>
</feature>
<keyword evidence="53" id="KW-1185">Reference proteome</keyword>
<evidence type="ECO:0000256" key="41">
    <source>
        <dbReference type="ARBA" id="ARBA00076395"/>
    </source>
</evidence>
<dbReference type="Pfam" id="PF12895">
    <property type="entry name" value="ANAPC3"/>
    <property type="match status" value="1"/>
</dbReference>
<evidence type="ECO:0000256" key="5">
    <source>
        <dbReference type="ARBA" id="ARBA00004200"/>
    </source>
</evidence>
<feature type="domain" description="U-box" evidence="51">
    <location>
        <begin position="3475"/>
        <end position="3549"/>
    </location>
</feature>
<feature type="region of interest" description="Disordered" evidence="47">
    <location>
        <begin position="1113"/>
        <end position="1132"/>
    </location>
</feature>
<dbReference type="InterPro" id="IPR011992">
    <property type="entry name" value="EF-hand-dom_pair"/>
</dbReference>
<keyword evidence="30 48" id="KW-0472">Membrane</keyword>
<organism evidence="52 53">
    <name type="scientific">Myodes glareolus</name>
    <name type="common">Bank vole</name>
    <name type="synonym">Clethrionomys glareolus</name>
    <dbReference type="NCBI Taxonomy" id="447135"/>
    <lineage>
        <taxon>Eukaryota</taxon>
        <taxon>Metazoa</taxon>
        <taxon>Chordata</taxon>
        <taxon>Craniata</taxon>
        <taxon>Vertebrata</taxon>
        <taxon>Euteleostomi</taxon>
        <taxon>Mammalia</taxon>
        <taxon>Eutheria</taxon>
        <taxon>Euarchontoglires</taxon>
        <taxon>Glires</taxon>
        <taxon>Rodentia</taxon>
        <taxon>Myomorpha</taxon>
        <taxon>Muroidea</taxon>
        <taxon>Cricetidae</taxon>
        <taxon>Arvicolinae</taxon>
        <taxon>Myodes</taxon>
    </lineage>
</organism>
<dbReference type="Pfam" id="PF23393">
    <property type="entry name" value="Beta-prop_WDR90_POC16_2nd"/>
    <property type="match status" value="1"/>
</dbReference>
<dbReference type="InterPro" id="IPR011990">
    <property type="entry name" value="TPR-like_helical_dom_sf"/>
</dbReference>
<dbReference type="InterPro" id="IPR011047">
    <property type="entry name" value="Quinoprotein_ADH-like_sf"/>
</dbReference>
<keyword evidence="31" id="KW-0234">DNA repair</keyword>
<evidence type="ECO:0000256" key="3">
    <source>
        <dbReference type="ARBA" id="ARBA00004123"/>
    </source>
</evidence>
<dbReference type="Gene3D" id="1.10.238.10">
    <property type="entry name" value="EF-hand"/>
    <property type="match status" value="2"/>
</dbReference>
<evidence type="ECO:0000256" key="6">
    <source>
        <dbReference type="ARBA" id="ARBA00004245"/>
    </source>
</evidence>
<evidence type="ECO:0000256" key="23">
    <source>
        <dbReference type="ARBA" id="ARBA00022801"/>
    </source>
</evidence>
<evidence type="ECO:0000256" key="48">
    <source>
        <dbReference type="SAM" id="Phobius"/>
    </source>
</evidence>
<feature type="repeat" description="TPR" evidence="45">
    <location>
        <begin position="3309"/>
        <end position="3342"/>
    </location>
</feature>
<evidence type="ECO:0000256" key="38">
    <source>
        <dbReference type="ARBA" id="ARBA00049117"/>
    </source>
</evidence>
<dbReference type="PROSITE" id="PS50222">
    <property type="entry name" value="EF_HAND_2"/>
    <property type="match status" value="1"/>
</dbReference>
<evidence type="ECO:0000256" key="27">
    <source>
        <dbReference type="ARBA" id="ARBA00022989"/>
    </source>
</evidence>
<keyword evidence="33" id="KW-0539">Nucleus</keyword>
<dbReference type="SMART" id="SM00028">
    <property type="entry name" value="TPR"/>
    <property type="match status" value="3"/>
</dbReference>
<dbReference type="GO" id="GO:0005634">
    <property type="term" value="C:nucleus"/>
    <property type="evidence" value="ECO:0007669"/>
    <property type="project" value="UniProtKB-SubCell"/>
</dbReference>
<evidence type="ECO:0000256" key="11">
    <source>
        <dbReference type="ARBA" id="ARBA00013039"/>
    </source>
</evidence>
<evidence type="ECO:0000256" key="4">
    <source>
        <dbReference type="ARBA" id="ARBA00004141"/>
    </source>
</evidence>
<evidence type="ECO:0000256" key="17">
    <source>
        <dbReference type="ARBA" id="ARBA00022723"/>
    </source>
</evidence>
<dbReference type="PROSITE" id="PS50294">
    <property type="entry name" value="WD_REPEATS_REGION"/>
    <property type="match status" value="1"/>
</dbReference>
<feature type="compositionally biased region" description="Low complexity" evidence="47">
    <location>
        <begin position="9"/>
        <end position="21"/>
    </location>
</feature>
<dbReference type="InterPro" id="IPR007714">
    <property type="entry name" value="CFA20_dom"/>
</dbReference>
<evidence type="ECO:0000256" key="9">
    <source>
        <dbReference type="ARBA" id="ARBA00009045"/>
    </source>
</evidence>
<dbReference type="FunFam" id="1.25.40.10:FF:000198">
    <property type="entry name" value="E3 ubiquitin-protein ligase CHIP isoform X2"/>
    <property type="match status" value="1"/>
</dbReference>
<comment type="catalytic activity">
    <reaction evidence="36">
        <text>UTP + H2O = UDP + phosphate + H(+)</text>
        <dbReference type="Rhea" id="RHEA:64900"/>
        <dbReference type="ChEBI" id="CHEBI:15377"/>
        <dbReference type="ChEBI" id="CHEBI:15378"/>
        <dbReference type="ChEBI" id="CHEBI:43474"/>
        <dbReference type="ChEBI" id="CHEBI:46398"/>
        <dbReference type="ChEBI" id="CHEBI:58223"/>
    </reaction>
    <physiologicalReaction direction="left-to-right" evidence="36">
        <dbReference type="Rhea" id="RHEA:64901"/>
    </physiologicalReaction>
</comment>
<evidence type="ECO:0000256" key="22">
    <source>
        <dbReference type="ARBA" id="ARBA00022787"/>
    </source>
</evidence>
<name>A0AAW0H904_MYOGA</name>
<dbReference type="Gene3D" id="2.130.10.10">
    <property type="entry name" value="YVTN repeat-like/Quinoprotein amine dehydrogenase"/>
    <property type="match status" value="7"/>
</dbReference>
<evidence type="ECO:0000256" key="37">
    <source>
        <dbReference type="ARBA" id="ARBA00048778"/>
    </source>
</evidence>
<evidence type="ECO:0000259" key="49">
    <source>
        <dbReference type="PROSITE" id="PS50222"/>
    </source>
</evidence>
<feature type="transmembrane region" description="Helical" evidence="48">
    <location>
        <begin position="2919"/>
        <end position="2940"/>
    </location>
</feature>
<evidence type="ECO:0000259" key="50">
    <source>
        <dbReference type="PROSITE" id="PS51423"/>
    </source>
</evidence>
<dbReference type="PROSITE" id="PS51698">
    <property type="entry name" value="U_BOX"/>
    <property type="match status" value="1"/>
</dbReference>
<dbReference type="FunFam" id="2.130.10.10:FF:000590">
    <property type="entry name" value="WD repeat domain 90"/>
    <property type="match status" value="1"/>
</dbReference>
<dbReference type="GO" id="GO:0006508">
    <property type="term" value="P:proteolysis"/>
    <property type="evidence" value="ECO:0007669"/>
    <property type="project" value="UniProtKB-KW"/>
</dbReference>
<keyword evidence="13 44" id="KW-0853">WD repeat</keyword>
<dbReference type="InterPro" id="IPR015943">
    <property type="entry name" value="WD40/YVTN_repeat-like_dom_sf"/>
</dbReference>
<evidence type="ECO:0000256" key="13">
    <source>
        <dbReference type="ARBA" id="ARBA00022574"/>
    </source>
</evidence>
<evidence type="ECO:0000256" key="28">
    <source>
        <dbReference type="ARBA" id="ARBA00023128"/>
    </source>
</evidence>
<evidence type="ECO:0000256" key="20">
    <source>
        <dbReference type="ARBA" id="ARBA00022763"/>
    </source>
</evidence>
<evidence type="ECO:0000256" key="15">
    <source>
        <dbReference type="ARBA" id="ARBA00022679"/>
    </source>
</evidence>
<evidence type="ECO:0000256" key="12">
    <source>
        <dbReference type="ARBA" id="ARBA00022490"/>
    </source>
</evidence>
<evidence type="ECO:0000256" key="47">
    <source>
        <dbReference type="SAM" id="MobiDB-lite"/>
    </source>
</evidence>
<dbReference type="Pfam" id="PF00071">
    <property type="entry name" value="Ras"/>
    <property type="match status" value="1"/>
</dbReference>
<keyword evidence="29" id="KW-0342">GTP-binding</keyword>
<feature type="transmembrane region" description="Helical" evidence="48">
    <location>
        <begin position="2828"/>
        <end position="2847"/>
    </location>
</feature>
<evidence type="ECO:0000256" key="21">
    <source>
        <dbReference type="ARBA" id="ARBA00022786"/>
    </source>
</evidence>
<feature type="region of interest" description="Disordered" evidence="47">
    <location>
        <begin position="3243"/>
        <end position="3278"/>
    </location>
</feature>
<comment type="similarity">
    <text evidence="8">Belongs to the mitochondrial Rho GTPase family.</text>
</comment>
<dbReference type="SUPFAM" id="SSF50998">
    <property type="entry name" value="Quinoprotein alcohol dehydrogenase-like"/>
    <property type="match status" value="2"/>
</dbReference>
<dbReference type="GO" id="GO:0030163">
    <property type="term" value="P:protein catabolic process"/>
    <property type="evidence" value="ECO:0007669"/>
    <property type="project" value="UniProtKB-ARBA"/>
</dbReference>
<dbReference type="GO" id="GO:0007165">
    <property type="term" value="P:signal transduction"/>
    <property type="evidence" value="ECO:0007669"/>
    <property type="project" value="UniProtKB-ARBA"/>
</dbReference>
<dbReference type="Gene3D" id="6.10.140.2020">
    <property type="match status" value="1"/>
</dbReference>
<dbReference type="InterPro" id="IPR002048">
    <property type="entry name" value="EF_hand_dom"/>
</dbReference>
<keyword evidence="16 48" id="KW-0812">Transmembrane</keyword>
<dbReference type="InterPro" id="IPR013566">
    <property type="entry name" value="EF_hand_assoc_1"/>
</dbReference>
<keyword evidence="46" id="KW-0175">Coiled coil</keyword>
<keyword evidence="22" id="KW-1000">Mitochondrion outer membrane</keyword>
<feature type="region of interest" description="Disordered" evidence="47">
    <location>
        <begin position="1072"/>
        <end position="1095"/>
    </location>
</feature>
<evidence type="ECO:0000256" key="45">
    <source>
        <dbReference type="PROSITE-ProRule" id="PRU00339"/>
    </source>
</evidence>
<evidence type="ECO:0000256" key="46">
    <source>
        <dbReference type="SAM" id="Coils"/>
    </source>
</evidence>
<dbReference type="Gene3D" id="1.20.1540.10">
    <property type="entry name" value="Rhomboid-like"/>
    <property type="match status" value="1"/>
</dbReference>
<proteinExistence type="inferred from homology"/>
<evidence type="ECO:0000256" key="24">
    <source>
        <dbReference type="ARBA" id="ARBA00022803"/>
    </source>
</evidence>
<dbReference type="InterPro" id="IPR022764">
    <property type="entry name" value="Peptidase_S54_rhomboid_dom"/>
</dbReference>
<evidence type="ECO:0000256" key="19">
    <source>
        <dbReference type="ARBA" id="ARBA00022741"/>
    </source>
</evidence>
<dbReference type="Gene3D" id="3.30.40.10">
    <property type="entry name" value="Zinc/RING finger domain, C3HC4 (zinc finger)"/>
    <property type="match status" value="1"/>
</dbReference>
<dbReference type="PANTHER" id="PTHR13720">
    <property type="entry name" value="WD-40 REPEAT PROTEIN"/>
    <property type="match status" value="1"/>
</dbReference>
<dbReference type="FunFam" id="3.30.40.10:FF:000124">
    <property type="entry name" value="STIP1 homology and U box-containing protein 1"/>
    <property type="match status" value="1"/>
</dbReference>
<keyword evidence="24 45" id="KW-0802">TPR repeat</keyword>
<feature type="region of interest" description="Disordered" evidence="47">
    <location>
        <begin position="2550"/>
        <end position="2583"/>
    </location>
</feature>